<reference evidence="1 2" key="1">
    <citation type="submission" date="2014-02" db="EMBL/GenBank/DDBJ databases">
        <title>Kosmotoga genome sequencing.</title>
        <authorList>
            <person name="Pollo S.M."/>
            <person name="Charchuk R."/>
            <person name="Nesbo C.L."/>
        </authorList>
    </citation>
    <scope>NUCLEOTIDE SEQUENCE [LARGE SCALE GENOMIC DNA]</scope>
    <source>
        <strain evidence="1 2">S304</strain>
    </source>
</reference>
<comment type="caution">
    <text evidence="1">The sequence shown here is derived from an EMBL/GenBank/DDBJ whole genome shotgun (WGS) entry which is preliminary data.</text>
</comment>
<dbReference type="STRING" id="1453497.AT15_00505"/>
<evidence type="ECO:0008006" key="3">
    <source>
        <dbReference type="Google" id="ProtNLM"/>
    </source>
</evidence>
<evidence type="ECO:0000313" key="1">
    <source>
        <dbReference type="EMBL" id="OAA30028.1"/>
    </source>
</evidence>
<dbReference type="SUPFAM" id="SSF102405">
    <property type="entry name" value="MCP/YpsA-like"/>
    <property type="match status" value="1"/>
</dbReference>
<dbReference type="AlphaFoldDB" id="A0A176K070"/>
<organism evidence="1 2">
    <name type="scientific">Kosmotoga arenicorallina S304</name>
    <dbReference type="NCBI Taxonomy" id="1453497"/>
    <lineage>
        <taxon>Bacteria</taxon>
        <taxon>Thermotogati</taxon>
        <taxon>Thermotogota</taxon>
        <taxon>Thermotogae</taxon>
        <taxon>Kosmotogales</taxon>
        <taxon>Kosmotogaceae</taxon>
        <taxon>Kosmotoga</taxon>
    </lineage>
</organism>
<dbReference type="NCBIfam" id="TIGR00725">
    <property type="entry name" value="TIGR00725 family protein"/>
    <property type="match status" value="1"/>
</dbReference>
<dbReference type="Proteomes" id="UP000077339">
    <property type="component" value="Unassembled WGS sequence"/>
</dbReference>
<dbReference type="Gene3D" id="3.40.50.450">
    <property type="match status" value="1"/>
</dbReference>
<keyword evidence="2" id="KW-1185">Reference proteome</keyword>
<dbReference type="PATRIC" id="fig|1453497.3.peg.114"/>
<dbReference type="EMBL" id="JFHK01000015">
    <property type="protein sequence ID" value="OAA30028.1"/>
    <property type="molecule type" value="Genomic_DNA"/>
</dbReference>
<dbReference type="InterPro" id="IPR005268">
    <property type="entry name" value="CHP00725"/>
</dbReference>
<dbReference type="OrthoDB" id="9794907at2"/>
<protein>
    <recommendedName>
        <fullName evidence="3">TIGR00725 family protein</fullName>
    </recommendedName>
</protein>
<dbReference type="RefSeq" id="WP_068347650.1">
    <property type="nucleotide sequence ID" value="NZ_JFHK01000015.1"/>
</dbReference>
<proteinExistence type="predicted"/>
<dbReference type="Pfam" id="PF18306">
    <property type="entry name" value="LDcluster4"/>
    <property type="match status" value="1"/>
</dbReference>
<dbReference type="PANTHER" id="PTHR43393:SF3">
    <property type="entry name" value="LYSINE DECARBOXYLASE-LIKE PROTEIN"/>
    <property type="match status" value="1"/>
</dbReference>
<name>A0A176K070_9BACT</name>
<gene>
    <name evidence="1" type="ORF">AT15_00505</name>
</gene>
<dbReference type="InterPro" id="IPR041164">
    <property type="entry name" value="LDcluster4"/>
</dbReference>
<evidence type="ECO:0000313" key="2">
    <source>
        <dbReference type="Proteomes" id="UP000077339"/>
    </source>
</evidence>
<accession>A0A176K070</accession>
<dbReference type="InterPro" id="IPR052341">
    <property type="entry name" value="LOG_family_nucleotidases"/>
</dbReference>
<sequence length="166" mass="18007">MKIAVIGYSGNLENSSIKRVSNTCVSLGRLIAQRGHILLTGGRDGVMELVSRGARQAGGEVIGILPFDEAGNEYNNLNINTGMDYLMRSLVLVRSADLVIAIGGEVGTLYEIISAYAYGKTVVLLQGTGGWTDRIIPCLIDGKFLDNRRIVEVFKISALEQLDEFL</sequence>
<dbReference type="GO" id="GO:0005829">
    <property type="term" value="C:cytosol"/>
    <property type="evidence" value="ECO:0007669"/>
    <property type="project" value="TreeGrafter"/>
</dbReference>
<dbReference type="PANTHER" id="PTHR43393">
    <property type="entry name" value="CYTOKININ RIBOSIDE 5'-MONOPHOSPHATE PHOSPHORIBOHYDROLASE"/>
    <property type="match status" value="1"/>
</dbReference>